<feature type="transmembrane region" description="Helical" evidence="1">
    <location>
        <begin position="17"/>
        <end position="37"/>
    </location>
</feature>
<sequence length="43" mass="4256">MISPAAKPEGSSSKPSVSVSVVVVSLTPLAVSVLKAISFNASL</sequence>
<gene>
    <name evidence="2" type="ORF">H206_05641</name>
</gene>
<reference evidence="2 3" key="1">
    <citation type="submission" date="2017-01" db="EMBL/GenBank/DDBJ databases">
        <title>The cable genome- insights into the physiology and evolution of filamentous bacteria capable of sulfide oxidation via long distance electron transfer.</title>
        <authorList>
            <person name="Schreiber L."/>
            <person name="Bjerg J.T."/>
            <person name="Boggild A."/>
            <person name="Van De Vossenberg J."/>
            <person name="Meysman F."/>
            <person name="Nielsen L.P."/>
            <person name="Schramm A."/>
            <person name="Kjeldsen K.U."/>
        </authorList>
    </citation>
    <scope>NUCLEOTIDE SEQUENCE [LARGE SCALE GENOMIC DNA]</scope>
    <source>
        <strain evidence="2">MCF</strain>
    </source>
</reference>
<keyword evidence="1" id="KW-0812">Transmembrane</keyword>
<keyword evidence="1" id="KW-0472">Membrane</keyword>
<keyword evidence="3" id="KW-1185">Reference proteome</keyword>
<evidence type="ECO:0000313" key="3">
    <source>
        <dbReference type="Proteomes" id="UP000287853"/>
    </source>
</evidence>
<protein>
    <submittedName>
        <fullName evidence="2">Uncharacterized protein</fullName>
    </submittedName>
</protein>
<accession>A0A444J3N3</accession>
<proteinExistence type="predicted"/>
<evidence type="ECO:0000256" key="1">
    <source>
        <dbReference type="SAM" id="Phobius"/>
    </source>
</evidence>
<dbReference type="EMBL" id="MTKO01000026">
    <property type="protein sequence ID" value="RWX47771.1"/>
    <property type="molecule type" value="Genomic_DNA"/>
</dbReference>
<name>A0A444J3N3_9BACT</name>
<evidence type="ECO:0000313" key="2">
    <source>
        <dbReference type="EMBL" id="RWX47771.1"/>
    </source>
</evidence>
<dbReference type="Proteomes" id="UP000287853">
    <property type="component" value="Unassembled WGS sequence"/>
</dbReference>
<dbReference type="AlphaFoldDB" id="A0A444J3N3"/>
<keyword evidence="1" id="KW-1133">Transmembrane helix</keyword>
<organism evidence="2 3">
    <name type="scientific">Candidatus Electrothrix aarhusensis</name>
    <dbReference type="NCBI Taxonomy" id="1859131"/>
    <lineage>
        <taxon>Bacteria</taxon>
        <taxon>Pseudomonadati</taxon>
        <taxon>Thermodesulfobacteriota</taxon>
        <taxon>Desulfobulbia</taxon>
        <taxon>Desulfobulbales</taxon>
        <taxon>Desulfobulbaceae</taxon>
        <taxon>Candidatus Electrothrix</taxon>
    </lineage>
</organism>
<comment type="caution">
    <text evidence="2">The sequence shown here is derived from an EMBL/GenBank/DDBJ whole genome shotgun (WGS) entry which is preliminary data.</text>
</comment>